<dbReference type="EMBL" id="JANDXR010000004">
    <property type="protein sequence ID" value="MCP9501058.1"/>
    <property type="molecule type" value="Genomic_DNA"/>
</dbReference>
<evidence type="ECO:0000313" key="1">
    <source>
        <dbReference type="EMBL" id="MCP9501058.1"/>
    </source>
</evidence>
<gene>
    <name evidence="1" type="ORF">NND11_05760</name>
</gene>
<organism evidence="1 2">
    <name type="scientific">Segatella copri</name>
    <dbReference type="NCBI Taxonomy" id="165179"/>
    <lineage>
        <taxon>Bacteria</taxon>
        <taxon>Pseudomonadati</taxon>
        <taxon>Bacteroidota</taxon>
        <taxon>Bacteroidia</taxon>
        <taxon>Bacteroidales</taxon>
        <taxon>Prevotellaceae</taxon>
        <taxon>Segatella</taxon>
    </lineage>
</organism>
<accession>A0AAW5HYS2</accession>
<protein>
    <submittedName>
        <fullName evidence="1">Nucleotidyl transferase AbiEii/AbiGii toxin family protein</fullName>
    </submittedName>
</protein>
<dbReference type="Pfam" id="PF08843">
    <property type="entry name" value="AbiEii"/>
    <property type="match status" value="1"/>
</dbReference>
<dbReference type="InterPro" id="IPR014942">
    <property type="entry name" value="AbiEii"/>
</dbReference>
<sequence>MLKGGIAINLTVFQLPRLSVDIDLDFTVDCDRESMLSIRQEVNNEILRYMESDGSRIWCCARHQ</sequence>
<proteinExistence type="predicted"/>
<dbReference type="AlphaFoldDB" id="A0AAW5HYS2"/>
<dbReference type="GO" id="GO:0016740">
    <property type="term" value="F:transferase activity"/>
    <property type="evidence" value="ECO:0007669"/>
    <property type="project" value="UniProtKB-KW"/>
</dbReference>
<dbReference type="Proteomes" id="UP001206014">
    <property type="component" value="Unassembled WGS sequence"/>
</dbReference>
<comment type="caution">
    <text evidence="1">The sequence shown here is derived from an EMBL/GenBank/DDBJ whole genome shotgun (WGS) entry which is preliminary data.</text>
</comment>
<keyword evidence="1" id="KW-0808">Transferase</keyword>
<reference evidence="1" key="1">
    <citation type="submission" date="2022-07" db="EMBL/GenBank/DDBJ databases">
        <title>Prevotella copri.</title>
        <authorList>
            <person name="Yang C."/>
        </authorList>
    </citation>
    <scope>NUCLEOTIDE SEQUENCE</scope>
    <source>
        <strain evidence="1">HF88</strain>
    </source>
</reference>
<dbReference type="RefSeq" id="WP_234564021.1">
    <property type="nucleotide sequence ID" value="NZ_CATKVS010000004.1"/>
</dbReference>
<evidence type="ECO:0000313" key="2">
    <source>
        <dbReference type="Proteomes" id="UP001206014"/>
    </source>
</evidence>
<name>A0AAW5HYS2_9BACT</name>
<dbReference type="Gene3D" id="3.10.450.620">
    <property type="entry name" value="JHP933, nucleotidyltransferase-like core domain"/>
    <property type="match status" value="1"/>
</dbReference>